<dbReference type="Gene3D" id="2.60.120.10">
    <property type="entry name" value="Jelly Rolls"/>
    <property type="match status" value="1"/>
</dbReference>
<name>A0A2H5Y3N9_9CHLR</name>
<dbReference type="InterPro" id="IPR011051">
    <property type="entry name" value="RmlC_Cupin_sf"/>
</dbReference>
<dbReference type="PANTHER" id="PTHR21047:SF2">
    <property type="entry name" value="THYMIDINE DIPHOSPHO-4-KETO-RHAMNOSE 3,5-EPIMERASE"/>
    <property type="match status" value="1"/>
</dbReference>
<dbReference type="GO" id="GO:0008830">
    <property type="term" value="F:dTDP-4-dehydrorhamnose 3,5-epimerase activity"/>
    <property type="evidence" value="ECO:0007669"/>
    <property type="project" value="UniProtKB-EC"/>
</dbReference>
<evidence type="ECO:0000256" key="2">
    <source>
        <dbReference type="PIRSR" id="PIRSR600888-3"/>
    </source>
</evidence>
<comment type="caution">
    <text evidence="3">The sequence shown here is derived from an EMBL/GenBank/DDBJ whole genome shotgun (WGS) entry which is preliminary data.</text>
</comment>
<accession>A0A2H5Y3N9</accession>
<keyword evidence="3" id="KW-0413">Isomerase</keyword>
<proteinExistence type="predicted"/>
<protein>
    <submittedName>
        <fullName evidence="3">dTDP-4-dehydrorhamnose 3,5-epimerase</fullName>
        <ecNumber evidence="3">5.1.3.13</ecNumber>
    </submittedName>
</protein>
<sequence length="153" mass="17532">MIAGVELKELITHVDDRGFFREILRVTDPIFAEGFAQWSHSLMYPGVIKAWHIHWKQTDWWYVAVGTLKVALHDLRPDSPTYRQTMELYLGDHAPPRVLKIPPGVAHGCKVVSPTPVHLFYITSRTYDPADEGRIPHNDPTIGYDWLAPPPIR</sequence>
<feature type="active site" description="Proton acceptor" evidence="1">
    <location>
        <position position="52"/>
    </location>
</feature>
<reference evidence="4" key="1">
    <citation type="submission" date="2017-09" db="EMBL/GenBank/DDBJ databases">
        <title>Metaegenomics of thermophilic ammonia-oxidizing enrichment culture.</title>
        <authorList>
            <person name="Kato S."/>
            <person name="Suzuki K."/>
        </authorList>
    </citation>
    <scope>NUCLEOTIDE SEQUENCE [LARGE SCALE GENOMIC DNA]</scope>
</reference>
<feature type="site" description="Participates in a stacking interaction with the thymidine ring of dTDP-4-oxo-6-deoxyglucose" evidence="2">
    <location>
        <position position="127"/>
    </location>
</feature>
<dbReference type="Pfam" id="PF00908">
    <property type="entry name" value="dTDP_sugar_isom"/>
    <property type="match status" value="1"/>
</dbReference>
<dbReference type="InterPro" id="IPR014710">
    <property type="entry name" value="RmlC-like_jellyroll"/>
</dbReference>
<dbReference type="Proteomes" id="UP000236642">
    <property type="component" value="Unassembled WGS sequence"/>
</dbReference>
<evidence type="ECO:0000313" key="4">
    <source>
        <dbReference type="Proteomes" id="UP000236642"/>
    </source>
</evidence>
<dbReference type="SUPFAM" id="SSF51182">
    <property type="entry name" value="RmlC-like cupins"/>
    <property type="match status" value="1"/>
</dbReference>
<dbReference type="GO" id="GO:0005829">
    <property type="term" value="C:cytosol"/>
    <property type="evidence" value="ECO:0007669"/>
    <property type="project" value="TreeGrafter"/>
</dbReference>
<evidence type="ECO:0000256" key="1">
    <source>
        <dbReference type="PIRSR" id="PIRSR600888-1"/>
    </source>
</evidence>
<feature type="active site" description="Proton donor" evidence="1">
    <location>
        <position position="121"/>
    </location>
</feature>
<dbReference type="AlphaFoldDB" id="A0A2H5Y3N9"/>
<dbReference type="GO" id="GO:0019305">
    <property type="term" value="P:dTDP-rhamnose biosynthetic process"/>
    <property type="evidence" value="ECO:0007669"/>
    <property type="project" value="TreeGrafter"/>
</dbReference>
<dbReference type="GO" id="GO:0000271">
    <property type="term" value="P:polysaccharide biosynthetic process"/>
    <property type="evidence" value="ECO:0007669"/>
    <property type="project" value="TreeGrafter"/>
</dbReference>
<dbReference type="PANTHER" id="PTHR21047">
    <property type="entry name" value="DTDP-6-DEOXY-D-GLUCOSE-3,5 EPIMERASE"/>
    <property type="match status" value="1"/>
</dbReference>
<evidence type="ECO:0000313" key="3">
    <source>
        <dbReference type="EMBL" id="GBD08059.1"/>
    </source>
</evidence>
<dbReference type="EC" id="5.1.3.13" evidence="3"/>
<gene>
    <name evidence="3" type="primary">rfbC</name>
    <name evidence="3" type="ORF">HRbin22_00288</name>
</gene>
<dbReference type="InterPro" id="IPR000888">
    <property type="entry name" value="RmlC-like"/>
</dbReference>
<organism evidence="3 4">
    <name type="scientific">Candidatus Thermoflexus japonica</name>
    <dbReference type="NCBI Taxonomy" id="2035417"/>
    <lineage>
        <taxon>Bacteria</taxon>
        <taxon>Bacillati</taxon>
        <taxon>Chloroflexota</taxon>
        <taxon>Thermoflexia</taxon>
        <taxon>Thermoflexales</taxon>
        <taxon>Thermoflexaceae</taxon>
        <taxon>Thermoflexus</taxon>
    </lineage>
</organism>
<dbReference type="EMBL" id="BEHY01000003">
    <property type="protein sequence ID" value="GBD08059.1"/>
    <property type="molecule type" value="Genomic_DNA"/>
</dbReference>